<dbReference type="AlphaFoldDB" id="A0A9P5NZS2"/>
<dbReference type="EMBL" id="JADNYJ010000006">
    <property type="protein sequence ID" value="KAF8910451.1"/>
    <property type="molecule type" value="Genomic_DNA"/>
</dbReference>
<protein>
    <submittedName>
        <fullName evidence="2">Uncharacterized protein</fullName>
    </submittedName>
</protein>
<reference evidence="2" key="1">
    <citation type="submission" date="2020-11" db="EMBL/GenBank/DDBJ databases">
        <authorList>
            <consortium name="DOE Joint Genome Institute"/>
            <person name="Ahrendt S."/>
            <person name="Riley R."/>
            <person name="Andreopoulos W."/>
            <person name="LaButti K."/>
            <person name="Pangilinan J."/>
            <person name="Ruiz-duenas F.J."/>
            <person name="Barrasa J.M."/>
            <person name="Sanchez-Garcia M."/>
            <person name="Camarero S."/>
            <person name="Miyauchi S."/>
            <person name="Serrano A."/>
            <person name="Linde D."/>
            <person name="Babiker R."/>
            <person name="Drula E."/>
            <person name="Ayuso-Fernandez I."/>
            <person name="Pacheco R."/>
            <person name="Padilla G."/>
            <person name="Ferreira P."/>
            <person name="Barriuso J."/>
            <person name="Kellner H."/>
            <person name="Castanera R."/>
            <person name="Alfaro M."/>
            <person name="Ramirez L."/>
            <person name="Pisabarro A.G."/>
            <person name="Kuo A."/>
            <person name="Tritt A."/>
            <person name="Lipzen A."/>
            <person name="He G."/>
            <person name="Yan M."/>
            <person name="Ng V."/>
            <person name="Cullen D."/>
            <person name="Martin F."/>
            <person name="Rosso M.-N."/>
            <person name="Henrissat B."/>
            <person name="Hibbett D."/>
            <person name="Martinez A.T."/>
            <person name="Grigoriev I.V."/>
        </authorList>
    </citation>
    <scope>NUCLEOTIDE SEQUENCE</scope>
    <source>
        <strain evidence="2">AH 44721</strain>
    </source>
</reference>
<sequence length="156" mass="17791">MYLLFLYHPHPDIGYYKDFVFPQAKRPFNHSMQPGDMSDPVEIHGILRLHDDILREIFLWNTNIFKTFSAKRQYASPPKSAVLGATSYLIHPRYGVVFYNWITLINKVTSGGRKSLDEVEHPYSGYTVPSGVMPNFSHSSSTTSSTRTGKGLSTFR</sequence>
<evidence type="ECO:0000313" key="3">
    <source>
        <dbReference type="Proteomes" id="UP000724874"/>
    </source>
</evidence>
<evidence type="ECO:0000313" key="2">
    <source>
        <dbReference type="EMBL" id="KAF8910451.1"/>
    </source>
</evidence>
<dbReference type="Proteomes" id="UP000724874">
    <property type="component" value="Unassembled WGS sequence"/>
</dbReference>
<proteinExistence type="predicted"/>
<accession>A0A9P5NZS2</accession>
<comment type="caution">
    <text evidence="2">The sequence shown here is derived from an EMBL/GenBank/DDBJ whole genome shotgun (WGS) entry which is preliminary data.</text>
</comment>
<evidence type="ECO:0000256" key="1">
    <source>
        <dbReference type="SAM" id="MobiDB-lite"/>
    </source>
</evidence>
<gene>
    <name evidence="2" type="ORF">CPB84DRAFT_1219752</name>
</gene>
<keyword evidence="3" id="KW-1185">Reference proteome</keyword>
<name>A0A9P5NZS2_GYMJU</name>
<feature type="compositionally biased region" description="Low complexity" evidence="1">
    <location>
        <begin position="137"/>
        <end position="156"/>
    </location>
</feature>
<feature type="region of interest" description="Disordered" evidence="1">
    <location>
        <begin position="134"/>
        <end position="156"/>
    </location>
</feature>
<organism evidence="2 3">
    <name type="scientific">Gymnopilus junonius</name>
    <name type="common">Spectacular rustgill mushroom</name>
    <name type="synonym">Gymnopilus spectabilis subsp. junonius</name>
    <dbReference type="NCBI Taxonomy" id="109634"/>
    <lineage>
        <taxon>Eukaryota</taxon>
        <taxon>Fungi</taxon>
        <taxon>Dikarya</taxon>
        <taxon>Basidiomycota</taxon>
        <taxon>Agaricomycotina</taxon>
        <taxon>Agaricomycetes</taxon>
        <taxon>Agaricomycetidae</taxon>
        <taxon>Agaricales</taxon>
        <taxon>Agaricineae</taxon>
        <taxon>Hymenogastraceae</taxon>
        <taxon>Gymnopilus</taxon>
    </lineage>
</organism>